<organism evidence="1">
    <name type="scientific">Manihot esculenta</name>
    <name type="common">Cassava</name>
    <name type="synonym">Jatropha manihot</name>
    <dbReference type="NCBI Taxonomy" id="3983"/>
    <lineage>
        <taxon>Eukaryota</taxon>
        <taxon>Viridiplantae</taxon>
        <taxon>Streptophyta</taxon>
        <taxon>Embryophyta</taxon>
        <taxon>Tracheophyta</taxon>
        <taxon>Spermatophyta</taxon>
        <taxon>Magnoliopsida</taxon>
        <taxon>eudicotyledons</taxon>
        <taxon>Gunneridae</taxon>
        <taxon>Pentapetalae</taxon>
        <taxon>rosids</taxon>
        <taxon>fabids</taxon>
        <taxon>Malpighiales</taxon>
        <taxon>Euphorbiaceae</taxon>
        <taxon>Crotonoideae</taxon>
        <taxon>Manihoteae</taxon>
        <taxon>Manihot</taxon>
    </lineage>
</organism>
<proteinExistence type="predicted"/>
<sequence>MLTTVVENPEVTSNKIFNCVSDRTVTLDGMAKLCTQAAVLSVEIVYYDLKAVGVDAKKTFPFRKEIEKIRERRRMEGFTLKGVLTISLRVFLVKNITSYI</sequence>
<dbReference type="EMBL" id="CM004400">
    <property type="protein sequence ID" value="OAY31858.1"/>
    <property type="molecule type" value="Genomic_DNA"/>
</dbReference>
<reference evidence="1" key="1">
    <citation type="submission" date="2016-02" db="EMBL/GenBank/DDBJ databases">
        <title>WGS assembly of Manihot esculenta.</title>
        <authorList>
            <person name="Bredeson J.V."/>
            <person name="Prochnik S.E."/>
            <person name="Lyons J.B."/>
            <person name="Schmutz J."/>
            <person name="Grimwood J."/>
            <person name="Vrebalov J."/>
            <person name="Bart R.S."/>
            <person name="Amuge T."/>
            <person name="Ferguson M.E."/>
            <person name="Green R."/>
            <person name="Putnam N."/>
            <person name="Stites J."/>
            <person name="Rounsley S."/>
            <person name="Rokhsar D.S."/>
        </authorList>
    </citation>
    <scope>NUCLEOTIDE SEQUENCE [LARGE SCALE GENOMIC DNA]</scope>
    <source>
        <tissue evidence="1">Leaf</tissue>
    </source>
</reference>
<accession>A0A2C9UMQ8</accession>
<dbReference type="STRING" id="3983.A0A2C9UMQ8"/>
<dbReference type="AlphaFoldDB" id="A0A2C9UMQ8"/>
<name>A0A2C9UMQ8_MANES</name>
<protein>
    <submittedName>
        <fullName evidence="1">Uncharacterized protein</fullName>
    </submittedName>
</protein>
<gene>
    <name evidence="1" type="ORF">MANES_14G146500</name>
</gene>
<evidence type="ECO:0000313" key="1">
    <source>
        <dbReference type="EMBL" id="OAY31858.1"/>
    </source>
</evidence>